<feature type="region of interest" description="Disordered" evidence="1">
    <location>
        <begin position="692"/>
        <end position="728"/>
    </location>
</feature>
<comment type="caution">
    <text evidence="2">The sequence shown here is derived from an EMBL/GenBank/DDBJ whole genome shotgun (WGS) entry which is preliminary data.</text>
</comment>
<keyword evidence="3" id="KW-1185">Reference proteome</keyword>
<evidence type="ECO:0008006" key="4">
    <source>
        <dbReference type="Google" id="ProtNLM"/>
    </source>
</evidence>
<dbReference type="Gene3D" id="1.25.10.10">
    <property type="entry name" value="Leucine-rich Repeat Variant"/>
    <property type="match status" value="2"/>
</dbReference>
<protein>
    <recommendedName>
        <fullName evidence="4">HEAT repeat domain-containing protein</fullName>
    </recommendedName>
</protein>
<dbReference type="InterPro" id="IPR011989">
    <property type="entry name" value="ARM-like"/>
</dbReference>
<dbReference type="Proteomes" id="UP001597368">
    <property type="component" value="Unassembled WGS sequence"/>
</dbReference>
<evidence type="ECO:0000313" key="2">
    <source>
        <dbReference type="EMBL" id="MFD1930756.1"/>
    </source>
</evidence>
<dbReference type="RefSeq" id="WP_379569453.1">
    <property type="nucleotide sequence ID" value="NZ_JBHUFV010000005.1"/>
</dbReference>
<feature type="compositionally biased region" description="Basic and acidic residues" evidence="1">
    <location>
        <begin position="696"/>
        <end position="728"/>
    </location>
</feature>
<accession>A0ABW4SNT3</accession>
<proteinExistence type="predicted"/>
<name>A0ABW4SNT3_9ACTN</name>
<gene>
    <name evidence="2" type="ORF">ACFSKW_04610</name>
</gene>
<dbReference type="InterPro" id="IPR016024">
    <property type="entry name" value="ARM-type_fold"/>
</dbReference>
<evidence type="ECO:0000313" key="3">
    <source>
        <dbReference type="Proteomes" id="UP001597368"/>
    </source>
</evidence>
<dbReference type="SUPFAM" id="SSF48371">
    <property type="entry name" value="ARM repeat"/>
    <property type="match status" value="1"/>
</dbReference>
<organism evidence="2 3">
    <name type="scientific">Nonomuraea mangrovi</name>
    <dbReference type="NCBI Taxonomy" id="2316207"/>
    <lineage>
        <taxon>Bacteria</taxon>
        <taxon>Bacillati</taxon>
        <taxon>Actinomycetota</taxon>
        <taxon>Actinomycetes</taxon>
        <taxon>Streptosporangiales</taxon>
        <taxon>Streptosporangiaceae</taxon>
        <taxon>Nonomuraea</taxon>
    </lineage>
</organism>
<evidence type="ECO:0000256" key="1">
    <source>
        <dbReference type="SAM" id="MobiDB-lite"/>
    </source>
</evidence>
<sequence>MNNGADPFAGLDEVRWSRMRHAYGSAVDVPDLLRGLVHPDPAERETALDGMYAAVHHQGDVYPCTVAVIPFLLRIAERSELPGRPEVVRLLADIGSAEDPEGLSGPYRKANQAVAAAYPLWERLLEDADPRVREAAAEVLPACVDRGQAALACLTGRLTQEGDTAVRTTIVRTVGTLARRAEHPDSALRDRLVGIVAVDPDPRLRLVALAELASLPGAADVAPVAEVGDALEMVAAVYRSGTPVAPPAGFETDTLTGAVRRLREQQDEGRRAPQAAELVSSLSLSFSDRVDDRVRLLAALLRSPDWECRLDALWPAGRLIEGWRGDYGELVKLIAGQVHDGHARTRPRAVSVLRPLGAVAAPAADALAKALTDAPVRSLPHTRADERELPWVIEWPGDLPTVGPALEALSGTGDARALPMLAWVLDREPMPRHIGSLVIGFGPRAAPLVPLLRRRLRDLCSDNPHDHRRDGMAFALAAIGPAAAPALPDLLAGPLTPGVLRALVALAPEAPECLPVLCEAAAGQDRQLAVPAAKALWQVSGDADIALSVAGRCLDNDSEYAWQDGTELLAALGPAAKPHLARLRRLARRKDPYRWLPLSAARALWRATGDPAPVLPALEQAWTVNVHTRRQVASLWAEIGPAAADARRLLSAELGRARRHNVSEDVYSSAGLGEDEELLRLCRTALAAVDGTAAARHPDGKSTRDDFDRRARSAGDKNEHRSQGDEGE</sequence>
<dbReference type="EMBL" id="JBHUFV010000005">
    <property type="protein sequence ID" value="MFD1930756.1"/>
    <property type="molecule type" value="Genomic_DNA"/>
</dbReference>
<reference evidence="3" key="1">
    <citation type="journal article" date="2019" name="Int. J. Syst. Evol. Microbiol.">
        <title>The Global Catalogue of Microorganisms (GCM) 10K type strain sequencing project: providing services to taxonomists for standard genome sequencing and annotation.</title>
        <authorList>
            <consortium name="The Broad Institute Genomics Platform"/>
            <consortium name="The Broad Institute Genome Sequencing Center for Infectious Disease"/>
            <person name="Wu L."/>
            <person name="Ma J."/>
        </authorList>
    </citation>
    <scope>NUCLEOTIDE SEQUENCE [LARGE SCALE GENOMIC DNA]</scope>
    <source>
        <strain evidence="3">ICMP 6774ER</strain>
    </source>
</reference>